<accession>A0A449B542</accession>
<protein>
    <recommendedName>
        <fullName evidence="11">ATP synthase gamma chain</fullName>
    </recommendedName>
</protein>
<evidence type="ECO:0000256" key="8">
    <source>
        <dbReference type="ARBA" id="ARBA00023310"/>
    </source>
</evidence>
<comment type="subcellular location">
    <subcellularLocation>
        <location evidence="1">Membrane</location>
        <topology evidence="1">Peripheral membrane protein</topology>
    </subcellularLocation>
</comment>
<keyword evidence="6" id="KW-0472">Membrane</keyword>
<keyword evidence="8" id="KW-0066">ATP synthesis</keyword>
<dbReference type="KEGG" id="mmau:NCTC10168_00655"/>
<keyword evidence="4" id="KW-0375">Hydrogen ion transport</keyword>
<evidence type="ECO:0000256" key="7">
    <source>
        <dbReference type="ARBA" id="ARBA00023196"/>
    </source>
</evidence>
<keyword evidence="3" id="KW-0813">Transport</keyword>
<sequence length="312" mass="37318">MQLIKLLDKVKKLENIQKKVNNDRNILLINIMKLTKGLNHYTYKALEIKSEISKLFSEYRFKNNIVDNENIFEKSKFFKKIIKSFYKQKELWIYVTEEQKYATDSYSRYEHKILETIKKKRADFLPIGKRAIEFCKENKLTIIKEYDLWKNNISFMKNISQIIKTFYIEKNYKNVNFVINSNKNYNNHFTILPINKFNVYELLSNKEIEIKNVSFKNTKIFPNINDYLENQIDLFLLNALHSLFIESSFYTAKVGLVTLNKVSNEIDENVAKIKKKVLSTKREIEIEEITMITRNNKLNLIDKNEVNNNEKE</sequence>
<dbReference type="SUPFAM" id="SSF52943">
    <property type="entry name" value="ATP synthase (F1-ATPase), gamma subunit"/>
    <property type="match status" value="1"/>
</dbReference>
<dbReference type="GO" id="GO:0046933">
    <property type="term" value="F:proton-transporting ATP synthase activity, rotational mechanism"/>
    <property type="evidence" value="ECO:0007669"/>
    <property type="project" value="InterPro"/>
</dbReference>
<comment type="similarity">
    <text evidence="2">Belongs to the ATPase gamma chain family.</text>
</comment>
<dbReference type="RefSeq" id="WP_129647062.1">
    <property type="nucleotide sequence ID" value="NZ_LR215037.1"/>
</dbReference>
<evidence type="ECO:0000256" key="6">
    <source>
        <dbReference type="ARBA" id="ARBA00023136"/>
    </source>
</evidence>
<evidence type="ECO:0000256" key="4">
    <source>
        <dbReference type="ARBA" id="ARBA00022781"/>
    </source>
</evidence>
<organism evidence="9 10">
    <name type="scientific">Mycoplasmopsis maculosa</name>
    <dbReference type="NCBI Taxonomy" id="114885"/>
    <lineage>
        <taxon>Bacteria</taxon>
        <taxon>Bacillati</taxon>
        <taxon>Mycoplasmatota</taxon>
        <taxon>Mycoplasmoidales</taxon>
        <taxon>Metamycoplasmataceae</taxon>
        <taxon>Mycoplasmopsis</taxon>
    </lineage>
</organism>
<evidence type="ECO:0000313" key="9">
    <source>
        <dbReference type="EMBL" id="VEU75721.1"/>
    </source>
</evidence>
<keyword evidence="10" id="KW-1185">Reference proteome</keyword>
<dbReference type="Proteomes" id="UP000290243">
    <property type="component" value="Chromosome"/>
</dbReference>
<reference evidence="9 10" key="1">
    <citation type="submission" date="2019-01" db="EMBL/GenBank/DDBJ databases">
        <authorList>
            <consortium name="Pathogen Informatics"/>
        </authorList>
    </citation>
    <scope>NUCLEOTIDE SEQUENCE [LARGE SCALE GENOMIC DNA]</scope>
    <source>
        <strain evidence="9 10">NCTC10168</strain>
    </source>
</reference>
<name>A0A449B542_9BACT</name>
<keyword evidence="5" id="KW-0406">Ion transport</keyword>
<evidence type="ECO:0008006" key="11">
    <source>
        <dbReference type="Google" id="ProtNLM"/>
    </source>
</evidence>
<evidence type="ECO:0000256" key="5">
    <source>
        <dbReference type="ARBA" id="ARBA00023065"/>
    </source>
</evidence>
<dbReference type="EMBL" id="LR215037">
    <property type="protein sequence ID" value="VEU75721.1"/>
    <property type="molecule type" value="Genomic_DNA"/>
</dbReference>
<proteinExistence type="inferred from homology"/>
<keyword evidence="7" id="KW-0139">CF(1)</keyword>
<evidence type="ECO:0000256" key="1">
    <source>
        <dbReference type="ARBA" id="ARBA00004170"/>
    </source>
</evidence>
<evidence type="ECO:0000313" key="10">
    <source>
        <dbReference type="Proteomes" id="UP000290243"/>
    </source>
</evidence>
<dbReference type="OrthoDB" id="400602at2"/>
<dbReference type="GO" id="GO:0045259">
    <property type="term" value="C:proton-transporting ATP synthase complex"/>
    <property type="evidence" value="ECO:0007669"/>
    <property type="project" value="UniProtKB-KW"/>
</dbReference>
<gene>
    <name evidence="9" type="ORF">NCTC10168_00655</name>
</gene>
<evidence type="ECO:0000256" key="2">
    <source>
        <dbReference type="ARBA" id="ARBA00007681"/>
    </source>
</evidence>
<evidence type="ECO:0000256" key="3">
    <source>
        <dbReference type="ARBA" id="ARBA00022448"/>
    </source>
</evidence>
<dbReference type="Gene3D" id="3.40.1380.10">
    <property type="match status" value="1"/>
</dbReference>
<dbReference type="AlphaFoldDB" id="A0A449B542"/>
<dbReference type="InterPro" id="IPR035968">
    <property type="entry name" value="ATP_synth_F1_ATPase_gsu"/>
</dbReference>
<dbReference type="NCBIfam" id="NF045933">
    <property type="entry name" value="MSC_0622_gamma"/>
    <property type="match status" value="1"/>
</dbReference>